<reference evidence="1 4" key="1">
    <citation type="journal article" date="2019" name="Nat. Med.">
        <title>A library of human gut bacterial isolates paired with longitudinal multiomics data enables mechanistic microbiome research.</title>
        <authorList>
            <person name="Poyet M."/>
            <person name="Groussin M."/>
            <person name="Gibbons S.M."/>
            <person name="Avila-Pacheco J."/>
            <person name="Jiang X."/>
            <person name="Kearney S.M."/>
            <person name="Perrotta A.R."/>
            <person name="Berdy B."/>
            <person name="Zhao S."/>
            <person name="Lieberman T.D."/>
            <person name="Swanson P.K."/>
            <person name="Smith M."/>
            <person name="Roesemann S."/>
            <person name="Alexander J.E."/>
            <person name="Rich S.A."/>
            <person name="Livny J."/>
            <person name="Vlamakis H."/>
            <person name="Clish C."/>
            <person name="Bullock K."/>
            <person name="Deik A."/>
            <person name="Scott J."/>
            <person name="Pierce K.A."/>
            <person name="Xavier R.J."/>
            <person name="Alm E.J."/>
        </authorList>
    </citation>
    <scope>NUCLEOTIDE SEQUENCE [LARGE SCALE GENOMIC DNA]</scope>
    <source>
        <strain evidence="1 4">BIOML-A1</strain>
    </source>
</reference>
<evidence type="ECO:0000313" key="2">
    <source>
        <dbReference type="EMBL" id="RYT67965.1"/>
    </source>
</evidence>
<proteinExistence type="predicted"/>
<comment type="caution">
    <text evidence="2">The sequence shown here is derived from an EMBL/GenBank/DDBJ whole genome shotgun (WGS) entry which is preliminary data.</text>
</comment>
<gene>
    <name evidence="2" type="ORF">EAJ03_18685</name>
    <name evidence="1" type="ORF">F2Z23_18820</name>
</gene>
<evidence type="ECO:0000313" key="3">
    <source>
        <dbReference type="Proteomes" id="UP000291917"/>
    </source>
</evidence>
<reference evidence="2 3" key="2">
    <citation type="journal article" date="2019" name="Science, e1252229">
        <title>Invertible promoters mediate bacterial phase variation, antibiotic resistance, and host adaptation in the gut.</title>
        <authorList>
            <person name="Jiang X."/>
            <person name="Hall A.B."/>
            <person name="Arthur T.D."/>
            <person name="Plichta D.R."/>
            <person name="Covington C.T."/>
            <person name="Poyet M."/>
            <person name="Crothers J."/>
            <person name="Moses P.L."/>
            <person name="Tolonen A.C."/>
            <person name="Vlamakis H."/>
            <person name="Alm E.J."/>
            <person name="Xavier R.J."/>
        </authorList>
    </citation>
    <scope>NUCLEOTIDE SEQUENCE [LARGE SCALE GENOMIC DNA]</scope>
    <source>
        <strain evidence="2">Bj_0095</strain>
        <strain evidence="3">bj_0095</strain>
    </source>
</reference>
<keyword evidence="4" id="KW-1185">Reference proteome</keyword>
<dbReference type="AlphaFoldDB" id="A0A4Q5GJZ2"/>
<dbReference type="RefSeq" id="WP_130089210.1">
    <property type="nucleotide sequence ID" value="NZ_RCXL01000047.1"/>
</dbReference>
<evidence type="ECO:0000313" key="1">
    <source>
        <dbReference type="EMBL" id="KAA5268387.1"/>
    </source>
</evidence>
<dbReference type="Proteomes" id="UP000335496">
    <property type="component" value="Unassembled WGS sequence"/>
</dbReference>
<name>A0A4Q5GJZ2_9BACE</name>
<evidence type="ECO:0000313" key="4">
    <source>
        <dbReference type="Proteomes" id="UP000335496"/>
    </source>
</evidence>
<dbReference type="EMBL" id="RCXL01000047">
    <property type="protein sequence ID" value="RYT67965.1"/>
    <property type="molecule type" value="Genomic_DNA"/>
</dbReference>
<organism evidence="2 3">
    <name type="scientific">Bacteroides eggerthii</name>
    <dbReference type="NCBI Taxonomy" id="28111"/>
    <lineage>
        <taxon>Bacteria</taxon>
        <taxon>Pseudomonadati</taxon>
        <taxon>Bacteroidota</taxon>
        <taxon>Bacteroidia</taxon>
        <taxon>Bacteroidales</taxon>
        <taxon>Bacteroidaceae</taxon>
        <taxon>Bacteroides</taxon>
    </lineage>
</organism>
<dbReference type="Proteomes" id="UP000291917">
    <property type="component" value="Unassembled WGS sequence"/>
</dbReference>
<protein>
    <submittedName>
        <fullName evidence="2">Uncharacterized protein</fullName>
    </submittedName>
</protein>
<sequence>MKEFKSKGISLEGIVGENPAKEKKAAGKAYNQSIAITEDLVWELRSFASDHRCRGVKTVLEKIVGCFVREDGTLDRDKLEEFWRKYVNK</sequence>
<accession>A0A4Q5GJZ2</accession>
<dbReference type="EMBL" id="VVZX01000043">
    <property type="protein sequence ID" value="KAA5268387.1"/>
    <property type="molecule type" value="Genomic_DNA"/>
</dbReference>